<dbReference type="AlphaFoldDB" id="A0A8T2MWI0"/>
<evidence type="ECO:0000313" key="1">
    <source>
        <dbReference type="EMBL" id="KAG9331946.1"/>
    </source>
</evidence>
<gene>
    <name evidence="1" type="ORF">JZ751_016346</name>
</gene>
<protein>
    <submittedName>
        <fullName evidence="1">Uncharacterized protein</fullName>
    </submittedName>
</protein>
<keyword evidence="2" id="KW-1185">Reference proteome</keyword>
<accession>A0A8T2MWI0</accession>
<evidence type="ECO:0000313" key="2">
    <source>
        <dbReference type="Proteomes" id="UP000824540"/>
    </source>
</evidence>
<dbReference type="EMBL" id="JAFBMS010000270">
    <property type="protein sequence ID" value="KAG9331946.1"/>
    <property type="molecule type" value="Genomic_DNA"/>
</dbReference>
<proteinExistence type="predicted"/>
<dbReference type="OrthoDB" id="6105938at2759"/>
<organism evidence="1 2">
    <name type="scientific">Albula glossodonta</name>
    <name type="common">roundjaw bonefish</name>
    <dbReference type="NCBI Taxonomy" id="121402"/>
    <lineage>
        <taxon>Eukaryota</taxon>
        <taxon>Metazoa</taxon>
        <taxon>Chordata</taxon>
        <taxon>Craniata</taxon>
        <taxon>Vertebrata</taxon>
        <taxon>Euteleostomi</taxon>
        <taxon>Actinopterygii</taxon>
        <taxon>Neopterygii</taxon>
        <taxon>Teleostei</taxon>
        <taxon>Albuliformes</taxon>
        <taxon>Albulidae</taxon>
        <taxon>Albula</taxon>
    </lineage>
</organism>
<sequence>MGGHQGHTFCALEDAYQQERAAFEELFKDFKTWSSADILSCLESLEIRKKKALQSVSKDAEKVTDYFNKLISTLDQKKNEIVSDFETMKLMVMQAYDPEINKLSEVLKEQRLALSIAESFRGASDPLTFLQQMQEFRAKLKFVQETSAPSRINIVNPSSVSTVISEVYRFLPAAVDLTDYAVLCWTNYTLIAFP</sequence>
<dbReference type="Proteomes" id="UP000824540">
    <property type="component" value="Unassembled WGS sequence"/>
</dbReference>
<reference evidence="1" key="1">
    <citation type="thesis" date="2021" institute="BYU ScholarsArchive" country="Provo, UT, USA">
        <title>Applications of and Algorithms for Genome Assembly and Genomic Analyses with an Emphasis on Marine Teleosts.</title>
        <authorList>
            <person name="Pickett B.D."/>
        </authorList>
    </citation>
    <scope>NUCLEOTIDE SEQUENCE</scope>
    <source>
        <strain evidence="1">HI-2016</strain>
    </source>
</reference>
<name>A0A8T2MWI0_9TELE</name>
<comment type="caution">
    <text evidence="1">The sequence shown here is derived from an EMBL/GenBank/DDBJ whole genome shotgun (WGS) entry which is preliminary data.</text>
</comment>